<dbReference type="RefSeq" id="WP_373870012.1">
    <property type="nucleotide sequence ID" value="NZ_BMCT01000001.1"/>
</dbReference>
<evidence type="ECO:0000313" key="2">
    <source>
        <dbReference type="Proteomes" id="UP000606044"/>
    </source>
</evidence>
<keyword evidence="2" id="KW-1185">Reference proteome</keyword>
<protein>
    <recommendedName>
        <fullName evidence="3">DUF1194 domain-containing protein</fullName>
    </recommendedName>
</protein>
<evidence type="ECO:0000313" key="1">
    <source>
        <dbReference type="EMBL" id="GGF53940.1"/>
    </source>
</evidence>
<dbReference type="AlphaFoldDB" id="A0A917BRQ1"/>
<dbReference type="CDD" id="cd00198">
    <property type="entry name" value="vWFA"/>
    <property type="match status" value="1"/>
</dbReference>
<dbReference type="Proteomes" id="UP000606044">
    <property type="component" value="Unassembled WGS sequence"/>
</dbReference>
<comment type="caution">
    <text evidence="1">The sequence shown here is derived from an EMBL/GenBank/DDBJ whole genome shotgun (WGS) entry which is preliminary data.</text>
</comment>
<reference evidence="1" key="2">
    <citation type="submission" date="2020-09" db="EMBL/GenBank/DDBJ databases">
        <authorList>
            <person name="Sun Q."/>
            <person name="Sedlacek I."/>
        </authorList>
    </citation>
    <scope>NUCLEOTIDE SEQUENCE</scope>
    <source>
        <strain evidence="1">CCM 7897</strain>
    </source>
</reference>
<proteinExistence type="predicted"/>
<dbReference type="InterPro" id="IPR036465">
    <property type="entry name" value="vWFA_dom_sf"/>
</dbReference>
<sequence>MGRWTVRRWIENGLTIGRRTIGSRMEARRTIGSRIAEGREADRPHRGRRFACLALAAALAAGLAGALPLPMAQAAGVSRSTALPTVDVALVLAVDVSYSMDVEEQALQREGYAQALVSPEFLTALKLGPNGRIIVAYVEWAGDGEQKLVMPWRMIDGPESARAVSAEIASAPLRRVYRTSISGGLLFSAALFPDSGYKALRQVIDVSGDGVNNQGPRVDTTRDEVVSRGITINGLPLMLKRPNSASLDIENLDQYYEDCVIGGPGAFVIPVREREEFIRAIKTKMVLEVAGVKPPPRAPLVVPAVNPPRVSCTVGERIWGERWNN</sequence>
<dbReference type="EMBL" id="BMCT01000001">
    <property type="protein sequence ID" value="GGF53940.1"/>
    <property type="molecule type" value="Genomic_DNA"/>
</dbReference>
<reference evidence="1" key="1">
    <citation type="journal article" date="2014" name="Int. J. Syst. Evol. Microbiol.">
        <title>Complete genome sequence of Corynebacterium casei LMG S-19264T (=DSM 44701T), isolated from a smear-ripened cheese.</title>
        <authorList>
            <consortium name="US DOE Joint Genome Institute (JGI-PGF)"/>
            <person name="Walter F."/>
            <person name="Albersmeier A."/>
            <person name="Kalinowski J."/>
            <person name="Ruckert C."/>
        </authorList>
    </citation>
    <scope>NUCLEOTIDE SEQUENCE</scope>
    <source>
        <strain evidence="1">CCM 7897</strain>
    </source>
</reference>
<dbReference type="InterPro" id="IPR010607">
    <property type="entry name" value="DUF1194"/>
</dbReference>
<name>A0A917BRQ1_9HYPH</name>
<accession>A0A917BRQ1</accession>
<dbReference type="Pfam" id="PF06707">
    <property type="entry name" value="DUF1194"/>
    <property type="match status" value="1"/>
</dbReference>
<dbReference type="SUPFAM" id="SSF53300">
    <property type="entry name" value="vWA-like"/>
    <property type="match status" value="1"/>
</dbReference>
<evidence type="ECO:0008006" key="3">
    <source>
        <dbReference type="Google" id="ProtNLM"/>
    </source>
</evidence>
<gene>
    <name evidence="1" type="ORF">GCM10007301_11790</name>
</gene>
<organism evidence="1 2">
    <name type="scientific">Azorhizobium oxalatiphilum</name>
    <dbReference type="NCBI Taxonomy" id="980631"/>
    <lineage>
        <taxon>Bacteria</taxon>
        <taxon>Pseudomonadati</taxon>
        <taxon>Pseudomonadota</taxon>
        <taxon>Alphaproteobacteria</taxon>
        <taxon>Hyphomicrobiales</taxon>
        <taxon>Xanthobacteraceae</taxon>
        <taxon>Azorhizobium</taxon>
    </lineage>
</organism>